<organism evidence="14">
    <name type="scientific">Medioppia subpectinata</name>
    <dbReference type="NCBI Taxonomy" id="1979941"/>
    <lineage>
        <taxon>Eukaryota</taxon>
        <taxon>Metazoa</taxon>
        <taxon>Ecdysozoa</taxon>
        <taxon>Arthropoda</taxon>
        <taxon>Chelicerata</taxon>
        <taxon>Arachnida</taxon>
        <taxon>Acari</taxon>
        <taxon>Acariformes</taxon>
        <taxon>Sarcoptiformes</taxon>
        <taxon>Oribatida</taxon>
        <taxon>Brachypylina</taxon>
        <taxon>Oppioidea</taxon>
        <taxon>Oppiidae</taxon>
        <taxon>Medioppia</taxon>
    </lineage>
</organism>
<evidence type="ECO:0000256" key="4">
    <source>
        <dbReference type="ARBA" id="ARBA00022461"/>
    </source>
</evidence>
<evidence type="ECO:0000256" key="6">
    <source>
        <dbReference type="ARBA" id="ARBA00022989"/>
    </source>
</evidence>
<evidence type="ECO:0000256" key="1">
    <source>
        <dbReference type="ARBA" id="ARBA00004141"/>
    </source>
</evidence>
<evidence type="ECO:0000256" key="2">
    <source>
        <dbReference type="ARBA" id="ARBA00007193"/>
    </source>
</evidence>
<evidence type="ECO:0000256" key="3">
    <source>
        <dbReference type="ARBA" id="ARBA00022448"/>
    </source>
</evidence>
<dbReference type="Pfam" id="PF00858">
    <property type="entry name" value="ASC"/>
    <property type="match status" value="1"/>
</dbReference>
<dbReference type="EMBL" id="OC855983">
    <property type="protein sequence ID" value="CAD7623000.1"/>
    <property type="molecule type" value="Genomic_DNA"/>
</dbReference>
<keyword evidence="11 12" id="KW-0407">Ion channel</keyword>
<evidence type="ECO:0000256" key="11">
    <source>
        <dbReference type="ARBA" id="ARBA00023303"/>
    </source>
</evidence>
<evidence type="ECO:0000256" key="9">
    <source>
        <dbReference type="ARBA" id="ARBA00023136"/>
    </source>
</evidence>
<evidence type="ECO:0000256" key="7">
    <source>
        <dbReference type="ARBA" id="ARBA00023053"/>
    </source>
</evidence>
<evidence type="ECO:0000256" key="12">
    <source>
        <dbReference type="RuleBase" id="RU000679"/>
    </source>
</evidence>
<feature type="transmembrane region" description="Helical" evidence="13">
    <location>
        <begin position="371"/>
        <end position="390"/>
    </location>
</feature>
<keyword evidence="9 13" id="KW-0472">Membrane</keyword>
<keyword evidence="10 12" id="KW-0739">Sodium transport</keyword>
<keyword evidence="4 12" id="KW-0894">Sodium channel</keyword>
<evidence type="ECO:0000313" key="14">
    <source>
        <dbReference type="EMBL" id="CAD7623000.1"/>
    </source>
</evidence>
<keyword evidence="6 13" id="KW-1133">Transmembrane helix</keyword>
<evidence type="ECO:0000256" key="8">
    <source>
        <dbReference type="ARBA" id="ARBA00023065"/>
    </source>
</evidence>
<protein>
    <submittedName>
        <fullName evidence="14">Uncharacterized protein</fullName>
    </submittedName>
</protein>
<accession>A0A7R9KHF4</accession>
<dbReference type="AlphaFoldDB" id="A0A7R9KHF4"/>
<keyword evidence="15" id="KW-1185">Reference proteome</keyword>
<comment type="similarity">
    <text evidence="2 12">Belongs to the amiloride-sensitive sodium channel (TC 1.A.6) family.</text>
</comment>
<evidence type="ECO:0000256" key="10">
    <source>
        <dbReference type="ARBA" id="ARBA00023201"/>
    </source>
</evidence>
<sequence>MGILSSIVVYLSYGTHTVTDYYQESGREIALPSVTLCGKKPYFISDHYYWLLFGTQRQNSHSLTSDKLDIITVNLSQLSINSQFDALYSGKELTQWIQLVDLPVNGSPITATYNISLSLNENLFCFTYDFCYDIDNRNTITDNLYTNLNPMVTFDIQIPIPPELMVSIHEPDDQVFDIVKSGYEIVSLNSSTIVYYHKITHITSLPDFYPTQCLDKQDYAFKSQAECQVYCKHRLYTKQYGCLPKLLDNYLVAHDWPYLKRCPNSTRSVGFAPNSVRLVVMKSPDYVTEMVNGTSGYTIKVCLSNELNVRITETPVMLTIIVNGLGLNDSRVVYTLAKRSLYYLAWLILPPYLDSRVSFILRVIYFYAQAVVLYPFLFTMFTSASVNLAAKRSWNLFNKYNAQNCMDFTLE</sequence>
<evidence type="ECO:0000313" key="15">
    <source>
        <dbReference type="Proteomes" id="UP000759131"/>
    </source>
</evidence>
<name>A0A7R9KHF4_9ACAR</name>
<evidence type="ECO:0000256" key="5">
    <source>
        <dbReference type="ARBA" id="ARBA00022692"/>
    </source>
</evidence>
<dbReference type="InterPro" id="IPR001873">
    <property type="entry name" value="ENaC"/>
</dbReference>
<dbReference type="GO" id="GO:0005272">
    <property type="term" value="F:sodium channel activity"/>
    <property type="evidence" value="ECO:0007669"/>
    <property type="project" value="UniProtKB-KW"/>
</dbReference>
<evidence type="ECO:0000256" key="13">
    <source>
        <dbReference type="SAM" id="Phobius"/>
    </source>
</evidence>
<keyword evidence="8 12" id="KW-0406">Ion transport</keyword>
<reference evidence="14" key="1">
    <citation type="submission" date="2020-11" db="EMBL/GenBank/DDBJ databases">
        <authorList>
            <person name="Tran Van P."/>
        </authorList>
    </citation>
    <scope>NUCLEOTIDE SEQUENCE</scope>
</reference>
<gene>
    <name evidence="14" type="ORF">OSB1V03_LOCUS3461</name>
</gene>
<dbReference type="Proteomes" id="UP000759131">
    <property type="component" value="Unassembled WGS sequence"/>
</dbReference>
<comment type="subcellular location">
    <subcellularLocation>
        <location evidence="1">Membrane</location>
        <topology evidence="1">Multi-pass membrane protein</topology>
    </subcellularLocation>
</comment>
<dbReference type="EMBL" id="CAJPIZ010001408">
    <property type="protein sequence ID" value="CAG2103430.1"/>
    <property type="molecule type" value="Genomic_DNA"/>
</dbReference>
<keyword evidence="3 12" id="KW-0813">Transport</keyword>
<dbReference type="GO" id="GO:0016020">
    <property type="term" value="C:membrane"/>
    <property type="evidence" value="ECO:0007669"/>
    <property type="project" value="UniProtKB-SubCell"/>
</dbReference>
<proteinExistence type="inferred from homology"/>
<keyword evidence="7" id="KW-0915">Sodium</keyword>
<keyword evidence="5 12" id="KW-0812">Transmembrane</keyword>